<organism evidence="1 2">
    <name type="scientific">Allonocardiopsis opalescens</name>
    <dbReference type="NCBI Taxonomy" id="1144618"/>
    <lineage>
        <taxon>Bacteria</taxon>
        <taxon>Bacillati</taxon>
        <taxon>Actinomycetota</taxon>
        <taxon>Actinomycetes</taxon>
        <taxon>Streptosporangiales</taxon>
        <taxon>Allonocardiopsis</taxon>
    </lineage>
</organism>
<evidence type="ECO:0000313" key="1">
    <source>
        <dbReference type="EMBL" id="PRY00970.1"/>
    </source>
</evidence>
<keyword evidence="2" id="KW-1185">Reference proteome</keyword>
<gene>
    <name evidence="1" type="ORF">CLV72_102603</name>
</gene>
<dbReference type="OrthoDB" id="7859927at2"/>
<dbReference type="Pfam" id="PF21813">
    <property type="entry name" value="DUF6882"/>
    <property type="match status" value="1"/>
</dbReference>
<dbReference type="RefSeq" id="WP_106243303.1">
    <property type="nucleotide sequence ID" value="NZ_PVZC01000002.1"/>
</dbReference>
<proteinExistence type="predicted"/>
<sequence>MQNTGSGHGAGGPAPDGRRWFGPRLEWLGACHAATVPVQVETYNSYQPAADWNVNLIEGTLRQGAVTVRVSPLGSLGTDASWLWAWANEQTFPPDSPGAVASRRLREIGERIGAPELTTPRLELAEFADPRLAAERLMMAAMGALYGRGYAGVTAGTGARVYLLVDDPAVPLAEFDRVAMPRHLVRGVELFPHDHFETAWGYLTRYGFTITRKDRDELVGERPGCSVRIVFDQHGRITKVSANLGG</sequence>
<comment type="caution">
    <text evidence="1">The sequence shown here is derived from an EMBL/GenBank/DDBJ whole genome shotgun (WGS) entry which is preliminary data.</text>
</comment>
<accession>A0A2T0QAX7</accession>
<reference evidence="1 2" key="1">
    <citation type="submission" date="2018-03" db="EMBL/GenBank/DDBJ databases">
        <title>Genomic Encyclopedia of Archaeal and Bacterial Type Strains, Phase II (KMG-II): from individual species to whole genera.</title>
        <authorList>
            <person name="Goeker M."/>
        </authorList>
    </citation>
    <scope>NUCLEOTIDE SEQUENCE [LARGE SCALE GENOMIC DNA]</scope>
    <source>
        <strain evidence="1 2">DSM 45601</strain>
    </source>
</reference>
<dbReference type="Proteomes" id="UP000237846">
    <property type="component" value="Unassembled WGS sequence"/>
</dbReference>
<dbReference type="AlphaFoldDB" id="A0A2T0QAX7"/>
<name>A0A2T0QAX7_9ACTN</name>
<protein>
    <submittedName>
        <fullName evidence="1">Uncharacterized protein</fullName>
    </submittedName>
</protein>
<evidence type="ECO:0000313" key="2">
    <source>
        <dbReference type="Proteomes" id="UP000237846"/>
    </source>
</evidence>
<dbReference type="EMBL" id="PVZC01000002">
    <property type="protein sequence ID" value="PRY00970.1"/>
    <property type="molecule type" value="Genomic_DNA"/>
</dbReference>
<dbReference type="InterPro" id="IPR049249">
    <property type="entry name" value="DUF6882"/>
</dbReference>